<evidence type="ECO:0000313" key="13">
    <source>
        <dbReference type="EMBL" id="SFJ75583.1"/>
    </source>
</evidence>
<dbReference type="PANTHER" id="PTHR43808">
    <property type="entry name" value="ACETYLORNITHINE DEACETYLASE"/>
    <property type="match status" value="1"/>
</dbReference>
<dbReference type="InterPro" id="IPR011650">
    <property type="entry name" value="Peptidase_M20_dimer"/>
</dbReference>
<evidence type="ECO:0000256" key="7">
    <source>
        <dbReference type="ARBA" id="ARBA00022833"/>
    </source>
</evidence>
<dbReference type="InterPro" id="IPR010182">
    <property type="entry name" value="ArgE/DapE"/>
</dbReference>
<protein>
    <submittedName>
        <fullName evidence="13">Succinyl-diaminopimelate desuccinylase</fullName>
    </submittedName>
</protein>
<keyword evidence="10" id="KW-0170">Cobalt</keyword>
<dbReference type="AlphaFoldDB" id="A0A1I3TYM0"/>
<dbReference type="OrthoDB" id="9792335at2"/>
<keyword evidence="7" id="KW-0862">Zinc</keyword>
<keyword evidence="5" id="KW-0479">Metal-binding</keyword>
<comment type="similarity">
    <text evidence="3">Belongs to the peptidase M20A family.</text>
</comment>
<organism evidence="13 14">
    <name type="scientific">Thermoflavimicrobium dichotomicum</name>
    <dbReference type="NCBI Taxonomy" id="46223"/>
    <lineage>
        <taxon>Bacteria</taxon>
        <taxon>Bacillati</taxon>
        <taxon>Bacillota</taxon>
        <taxon>Bacilli</taxon>
        <taxon>Bacillales</taxon>
        <taxon>Thermoactinomycetaceae</taxon>
        <taxon>Thermoflavimicrobium</taxon>
    </lineage>
</organism>
<keyword evidence="8" id="KW-0220">Diaminopimelate biosynthesis</keyword>
<evidence type="ECO:0000313" key="14">
    <source>
        <dbReference type="Proteomes" id="UP000199545"/>
    </source>
</evidence>
<dbReference type="InterPro" id="IPR036264">
    <property type="entry name" value="Bact_exopeptidase_dim_dom"/>
</dbReference>
<evidence type="ECO:0000256" key="1">
    <source>
        <dbReference type="ARBA" id="ARBA00001941"/>
    </source>
</evidence>
<dbReference type="Pfam" id="PF01546">
    <property type="entry name" value="Peptidase_M20"/>
    <property type="match status" value="1"/>
</dbReference>
<dbReference type="GO" id="GO:0016787">
    <property type="term" value="F:hydrolase activity"/>
    <property type="evidence" value="ECO:0007669"/>
    <property type="project" value="UniProtKB-KW"/>
</dbReference>
<proteinExistence type="inferred from homology"/>
<keyword evidence="9" id="KW-0457">Lysine biosynthesis</keyword>
<dbReference type="NCBIfam" id="TIGR01910">
    <property type="entry name" value="DapE-ArgE"/>
    <property type="match status" value="1"/>
</dbReference>
<dbReference type="InterPro" id="IPR050072">
    <property type="entry name" value="Peptidase_M20A"/>
</dbReference>
<comment type="cofactor">
    <cofactor evidence="1">
        <name>Co(2+)</name>
        <dbReference type="ChEBI" id="CHEBI:48828"/>
    </cofactor>
</comment>
<dbReference type="SUPFAM" id="SSF55031">
    <property type="entry name" value="Bacterial exopeptidase dimerisation domain"/>
    <property type="match status" value="1"/>
</dbReference>
<keyword evidence="6" id="KW-0378">Hydrolase</keyword>
<dbReference type="GO" id="GO:0009085">
    <property type="term" value="P:lysine biosynthetic process"/>
    <property type="evidence" value="ECO:0007669"/>
    <property type="project" value="UniProtKB-KW"/>
</dbReference>
<evidence type="ECO:0000256" key="8">
    <source>
        <dbReference type="ARBA" id="ARBA00022915"/>
    </source>
</evidence>
<dbReference type="RefSeq" id="WP_093231318.1">
    <property type="nucleotide sequence ID" value="NZ_FORR01000020.1"/>
</dbReference>
<comment type="cofactor">
    <cofactor evidence="2">
        <name>Zn(2+)</name>
        <dbReference type="ChEBI" id="CHEBI:29105"/>
    </cofactor>
</comment>
<dbReference type="EMBL" id="FORR01000020">
    <property type="protein sequence ID" value="SFJ75583.1"/>
    <property type="molecule type" value="Genomic_DNA"/>
</dbReference>
<evidence type="ECO:0000256" key="5">
    <source>
        <dbReference type="ARBA" id="ARBA00022723"/>
    </source>
</evidence>
<gene>
    <name evidence="13" type="ORF">SAMN05421852_12036</name>
</gene>
<sequence length="392" mass="44215">MAEIVDTRDAIQFLQEMIRIDSTNPPGHEHRVTEWLARRFERIHLPFQVMQIEDGRSNLEVRLTGTGRKKLFFCGHMDTVATGDWTAWTYPPFSGELVDNRLYGRGASDMKSGLAAMVLAIESLYRDAMKLDGDVILLATAGEEVDSCGARRYREEIGVDDVDAIVIGEPTHEKVVIGHKGALWLEVTCFGKTAHGSMPDQGINAIEHMIQFIEQLKIYEHEWRKEERILGKSSITVTQMHGGIQTNVIPDRCVIHLDIRSVPPQSHLDLIREIKQKAEALSKEINGFRAEVRMLLDRAPILSSTSSDIIQTALQIKGLSEDDVYGVSYYTDGSVLNPQSTIPTLIYGPGDEKLAHQPNEWVDVDAYIRSISFYRELAIQYLGRGMNFPHLR</sequence>
<dbReference type="STRING" id="46223.SAMN05421852_12036"/>
<keyword evidence="14" id="KW-1185">Reference proteome</keyword>
<evidence type="ECO:0000256" key="9">
    <source>
        <dbReference type="ARBA" id="ARBA00023154"/>
    </source>
</evidence>
<dbReference type="SUPFAM" id="SSF53187">
    <property type="entry name" value="Zn-dependent exopeptidases"/>
    <property type="match status" value="1"/>
</dbReference>
<evidence type="ECO:0000256" key="2">
    <source>
        <dbReference type="ARBA" id="ARBA00001947"/>
    </source>
</evidence>
<keyword evidence="4" id="KW-0028">Amino-acid biosynthesis</keyword>
<feature type="domain" description="Peptidase M20 dimerisation" evidence="12">
    <location>
        <begin position="177"/>
        <end position="284"/>
    </location>
</feature>
<feature type="coiled-coil region" evidence="11">
    <location>
        <begin position="271"/>
        <end position="298"/>
    </location>
</feature>
<reference evidence="13 14" key="1">
    <citation type="submission" date="2016-10" db="EMBL/GenBank/DDBJ databases">
        <authorList>
            <person name="de Groot N.N."/>
        </authorList>
    </citation>
    <scope>NUCLEOTIDE SEQUENCE [LARGE SCALE GENOMIC DNA]</scope>
    <source>
        <strain evidence="13 14">DSM 44778</strain>
    </source>
</reference>
<evidence type="ECO:0000256" key="10">
    <source>
        <dbReference type="ARBA" id="ARBA00023285"/>
    </source>
</evidence>
<dbReference type="GO" id="GO:0046872">
    <property type="term" value="F:metal ion binding"/>
    <property type="evidence" value="ECO:0007669"/>
    <property type="project" value="UniProtKB-KW"/>
</dbReference>
<name>A0A1I3TYM0_9BACL</name>
<evidence type="ECO:0000256" key="3">
    <source>
        <dbReference type="ARBA" id="ARBA00006247"/>
    </source>
</evidence>
<dbReference type="CDD" id="cd08659">
    <property type="entry name" value="M20_ArgE_DapE-like"/>
    <property type="match status" value="1"/>
</dbReference>
<evidence type="ECO:0000259" key="12">
    <source>
        <dbReference type="Pfam" id="PF07687"/>
    </source>
</evidence>
<accession>A0A1I3TYM0</accession>
<dbReference type="Pfam" id="PF07687">
    <property type="entry name" value="M20_dimer"/>
    <property type="match status" value="1"/>
</dbReference>
<keyword evidence="11" id="KW-0175">Coiled coil</keyword>
<dbReference type="Gene3D" id="3.40.630.10">
    <property type="entry name" value="Zn peptidases"/>
    <property type="match status" value="2"/>
</dbReference>
<dbReference type="InterPro" id="IPR002933">
    <property type="entry name" value="Peptidase_M20"/>
</dbReference>
<evidence type="ECO:0000256" key="4">
    <source>
        <dbReference type="ARBA" id="ARBA00022605"/>
    </source>
</evidence>
<dbReference type="GO" id="GO:0019877">
    <property type="term" value="P:diaminopimelate biosynthetic process"/>
    <property type="evidence" value="ECO:0007669"/>
    <property type="project" value="UniProtKB-KW"/>
</dbReference>
<evidence type="ECO:0000256" key="6">
    <source>
        <dbReference type="ARBA" id="ARBA00022801"/>
    </source>
</evidence>
<evidence type="ECO:0000256" key="11">
    <source>
        <dbReference type="SAM" id="Coils"/>
    </source>
</evidence>
<dbReference type="NCBIfam" id="NF006365">
    <property type="entry name" value="PRK08588.1"/>
    <property type="match status" value="1"/>
</dbReference>
<dbReference type="Gene3D" id="3.30.70.360">
    <property type="match status" value="1"/>
</dbReference>
<dbReference type="PANTHER" id="PTHR43808:SF8">
    <property type="entry name" value="PEPTIDASE M20 DIMERISATION DOMAIN-CONTAINING PROTEIN"/>
    <property type="match status" value="1"/>
</dbReference>
<dbReference type="Proteomes" id="UP000199545">
    <property type="component" value="Unassembled WGS sequence"/>
</dbReference>